<dbReference type="AlphaFoldDB" id="A0A1F8H4H5"/>
<dbReference type="Proteomes" id="UP000177494">
    <property type="component" value="Unassembled WGS sequence"/>
</dbReference>
<proteinExistence type="inferred from homology"/>
<feature type="compositionally biased region" description="Polar residues" evidence="3">
    <location>
        <begin position="9"/>
        <end position="25"/>
    </location>
</feature>
<dbReference type="STRING" id="1802706.A3I32_02090"/>
<feature type="domain" description="SHSP" evidence="4">
    <location>
        <begin position="23"/>
        <end position="124"/>
    </location>
</feature>
<reference evidence="5 6" key="1">
    <citation type="journal article" date="2016" name="Nat. Commun.">
        <title>Thousands of microbial genomes shed light on interconnected biogeochemical processes in an aquifer system.</title>
        <authorList>
            <person name="Anantharaman K."/>
            <person name="Brown C.T."/>
            <person name="Hug L.A."/>
            <person name="Sharon I."/>
            <person name="Castelle C.J."/>
            <person name="Probst A.J."/>
            <person name="Thomas B.C."/>
            <person name="Singh A."/>
            <person name="Wilkins M.J."/>
            <person name="Karaoz U."/>
            <person name="Brodie E.L."/>
            <person name="Williams K.H."/>
            <person name="Hubbard S.S."/>
            <person name="Banfield J.F."/>
        </authorList>
    </citation>
    <scope>NUCLEOTIDE SEQUENCE [LARGE SCALE GENOMIC DNA]</scope>
</reference>
<dbReference type="Gene3D" id="2.60.40.790">
    <property type="match status" value="1"/>
</dbReference>
<feature type="region of interest" description="Disordered" evidence="3">
    <location>
        <begin position="1"/>
        <end position="25"/>
    </location>
</feature>
<evidence type="ECO:0000313" key="5">
    <source>
        <dbReference type="EMBL" id="OGN31898.1"/>
    </source>
</evidence>
<dbReference type="InterPro" id="IPR002068">
    <property type="entry name" value="A-crystallin/Hsp20_dom"/>
</dbReference>
<evidence type="ECO:0000256" key="2">
    <source>
        <dbReference type="RuleBase" id="RU003616"/>
    </source>
</evidence>
<accession>A0A1F8H4H5</accession>
<dbReference type="CDD" id="cd06464">
    <property type="entry name" value="ACD_sHsps-like"/>
    <property type="match status" value="1"/>
</dbReference>
<evidence type="ECO:0000256" key="1">
    <source>
        <dbReference type="PROSITE-ProRule" id="PRU00285"/>
    </source>
</evidence>
<sequence length="124" mass="13655">MSMDLTAELTASKNPSTKLGASNGNPEAQLTVDVYQSANDVVVRSAIAGVEAKDLDITIARDMVTIRGQRRSSETIRTTDFYHKELYWGAFSRSIILPCDIDVERARASIKNGVLTIRLPKLDN</sequence>
<evidence type="ECO:0000259" key="4">
    <source>
        <dbReference type="PROSITE" id="PS01031"/>
    </source>
</evidence>
<dbReference type="PROSITE" id="PS01031">
    <property type="entry name" value="SHSP"/>
    <property type="match status" value="1"/>
</dbReference>
<comment type="caution">
    <text evidence="5">The sequence shown here is derived from an EMBL/GenBank/DDBJ whole genome shotgun (WGS) entry which is preliminary data.</text>
</comment>
<protein>
    <recommendedName>
        <fullName evidence="4">SHSP domain-containing protein</fullName>
    </recommendedName>
</protein>
<gene>
    <name evidence="5" type="ORF">A3I32_02090</name>
</gene>
<evidence type="ECO:0000313" key="6">
    <source>
        <dbReference type="Proteomes" id="UP000177494"/>
    </source>
</evidence>
<dbReference type="SUPFAM" id="SSF49764">
    <property type="entry name" value="HSP20-like chaperones"/>
    <property type="match status" value="1"/>
</dbReference>
<organism evidence="5 6">
    <name type="scientific">Candidatus Yanofskybacteria bacterium RIFCSPLOWO2_02_FULL_45_10</name>
    <dbReference type="NCBI Taxonomy" id="1802706"/>
    <lineage>
        <taxon>Bacteria</taxon>
        <taxon>Candidatus Yanofskyibacteriota</taxon>
    </lineage>
</organism>
<dbReference type="Pfam" id="PF00011">
    <property type="entry name" value="HSP20"/>
    <property type="match status" value="1"/>
</dbReference>
<name>A0A1F8H4H5_9BACT</name>
<dbReference type="InterPro" id="IPR008978">
    <property type="entry name" value="HSP20-like_chaperone"/>
</dbReference>
<dbReference type="InterPro" id="IPR031107">
    <property type="entry name" value="Small_HSP"/>
</dbReference>
<dbReference type="EMBL" id="MGKU01000030">
    <property type="protein sequence ID" value="OGN31898.1"/>
    <property type="molecule type" value="Genomic_DNA"/>
</dbReference>
<dbReference type="PANTHER" id="PTHR11527">
    <property type="entry name" value="HEAT-SHOCK PROTEIN 20 FAMILY MEMBER"/>
    <property type="match status" value="1"/>
</dbReference>
<comment type="similarity">
    <text evidence="1 2">Belongs to the small heat shock protein (HSP20) family.</text>
</comment>
<evidence type="ECO:0000256" key="3">
    <source>
        <dbReference type="SAM" id="MobiDB-lite"/>
    </source>
</evidence>